<dbReference type="InterPro" id="IPR011006">
    <property type="entry name" value="CheY-like_superfamily"/>
</dbReference>
<dbReference type="PROSITE" id="PS50110">
    <property type="entry name" value="RESPONSE_REGULATORY"/>
    <property type="match status" value="1"/>
</dbReference>
<dbReference type="Pfam" id="PF04397">
    <property type="entry name" value="LytTR"/>
    <property type="match status" value="1"/>
</dbReference>
<dbReference type="Pfam" id="PF00072">
    <property type="entry name" value="Response_reg"/>
    <property type="match status" value="1"/>
</dbReference>
<dbReference type="InterPro" id="IPR007492">
    <property type="entry name" value="LytTR_DNA-bd_dom"/>
</dbReference>
<evidence type="ECO:0000313" key="5">
    <source>
        <dbReference type="Proteomes" id="UP000479293"/>
    </source>
</evidence>
<dbReference type="Gene3D" id="2.40.50.1020">
    <property type="entry name" value="LytTr DNA-binding domain"/>
    <property type="match status" value="1"/>
</dbReference>
<feature type="modified residue" description="4-aspartylphosphate" evidence="1">
    <location>
        <position position="55"/>
    </location>
</feature>
<evidence type="ECO:0000259" key="3">
    <source>
        <dbReference type="PROSITE" id="PS50930"/>
    </source>
</evidence>
<dbReference type="RefSeq" id="WP_152760459.1">
    <property type="nucleotide sequence ID" value="NZ_WHLY01000002.1"/>
</dbReference>
<dbReference type="GO" id="GO:0000160">
    <property type="term" value="P:phosphorelay signal transduction system"/>
    <property type="evidence" value="ECO:0007669"/>
    <property type="project" value="InterPro"/>
</dbReference>
<comment type="caution">
    <text evidence="4">The sequence shown here is derived from an EMBL/GenBank/DDBJ whole genome shotgun (WGS) entry which is preliminary data.</text>
</comment>
<reference evidence="4 5" key="1">
    <citation type="submission" date="2019-10" db="EMBL/GenBank/DDBJ databases">
        <title>Draft Genome Sequence of Cytophagaceae sp. SJW1-29.</title>
        <authorList>
            <person name="Choi A."/>
        </authorList>
    </citation>
    <scope>NUCLEOTIDE SEQUENCE [LARGE SCALE GENOMIC DNA]</scope>
    <source>
        <strain evidence="4 5">SJW1-29</strain>
    </source>
</reference>
<evidence type="ECO:0000259" key="2">
    <source>
        <dbReference type="PROSITE" id="PS50110"/>
    </source>
</evidence>
<dbReference type="Gene3D" id="3.40.50.2300">
    <property type="match status" value="1"/>
</dbReference>
<dbReference type="SUPFAM" id="SSF52172">
    <property type="entry name" value="CheY-like"/>
    <property type="match status" value="1"/>
</dbReference>
<dbReference type="InterPro" id="IPR001789">
    <property type="entry name" value="Sig_transdc_resp-reg_receiver"/>
</dbReference>
<feature type="domain" description="HTH LytTR-type" evidence="3">
    <location>
        <begin position="151"/>
        <end position="257"/>
    </location>
</feature>
<organism evidence="4 5">
    <name type="scientific">Salmonirosea aquatica</name>
    <dbReference type="NCBI Taxonomy" id="2654236"/>
    <lineage>
        <taxon>Bacteria</taxon>
        <taxon>Pseudomonadati</taxon>
        <taxon>Bacteroidota</taxon>
        <taxon>Cytophagia</taxon>
        <taxon>Cytophagales</taxon>
        <taxon>Spirosomataceae</taxon>
        <taxon>Salmonirosea</taxon>
    </lineage>
</organism>
<protein>
    <submittedName>
        <fullName evidence="4">Response regulator</fullName>
    </submittedName>
</protein>
<evidence type="ECO:0000313" key="4">
    <source>
        <dbReference type="EMBL" id="MPR34334.1"/>
    </source>
</evidence>
<gene>
    <name evidence="4" type="ORF">GBK04_13450</name>
</gene>
<dbReference type="Proteomes" id="UP000479293">
    <property type="component" value="Unassembled WGS sequence"/>
</dbReference>
<keyword evidence="1" id="KW-0597">Phosphoprotein</keyword>
<accession>A0A7C9BHK7</accession>
<dbReference type="PROSITE" id="PS50930">
    <property type="entry name" value="HTH_LYTTR"/>
    <property type="match status" value="1"/>
</dbReference>
<dbReference type="AlphaFoldDB" id="A0A7C9BHK7"/>
<dbReference type="SMART" id="SM00850">
    <property type="entry name" value="LytTR"/>
    <property type="match status" value="1"/>
</dbReference>
<dbReference type="EMBL" id="WHLY01000002">
    <property type="protein sequence ID" value="MPR34334.1"/>
    <property type="molecule type" value="Genomic_DNA"/>
</dbReference>
<feature type="domain" description="Response regulatory" evidence="2">
    <location>
        <begin position="3"/>
        <end position="122"/>
    </location>
</feature>
<evidence type="ECO:0000256" key="1">
    <source>
        <dbReference type="PROSITE-ProRule" id="PRU00169"/>
    </source>
</evidence>
<sequence length="280" mass="31915">MLKTYIVEDNALELANVLDFLALKCPQVKVVGTSGEMESAYVGIIETRPDLLISDIQIIGGLCYDLLKRLKKVDRLNELRIIFMTRFRDFDNAKHGYEYSPLAFLEKPFTAGELHEAVDKVGQPREIPQARQQMELFLEFLSNQAHPGQRLTVTLLKGALQLVDLNDIVYLEANGSMTDLYLKDIQSPLVSSRNLGHYAALLHSNGQFFSISKSILINLTHLDRYDHSEKRIVFRHSARHVYASRSGGQELRQYLLQNPQPKAQLPDPVISFFRKLFGLK</sequence>
<name>A0A7C9BHK7_9BACT</name>
<dbReference type="SMART" id="SM00448">
    <property type="entry name" value="REC"/>
    <property type="match status" value="1"/>
</dbReference>
<proteinExistence type="predicted"/>
<keyword evidence="5" id="KW-1185">Reference proteome</keyword>
<dbReference type="GO" id="GO:0003677">
    <property type="term" value="F:DNA binding"/>
    <property type="evidence" value="ECO:0007669"/>
    <property type="project" value="InterPro"/>
</dbReference>